<proteinExistence type="predicted"/>
<dbReference type="AlphaFoldDB" id="A0A6M3K922"/>
<name>A0A6M3K922_9ZZZZ</name>
<dbReference type="EMBL" id="MT142331">
    <property type="protein sequence ID" value="QJA78319.1"/>
    <property type="molecule type" value="Genomic_DNA"/>
</dbReference>
<gene>
    <name evidence="1" type="ORF">MM415A01084_0016</name>
</gene>
<sequence length="63" mass="7039">MNATDAPGKITDSRATVFASMMGELKAVYENEPRLKMGGGVWGRGVREEWIMRMLTFAGYTHD</sequence>
<accession>A0A6M3K922</accession>
<protein>
    <submittedName>
        <fullName evidence="1">Uncharacterized protein</fullName>
    </submittedName>
</protein>
<evidence type="ECO:0000313" key="1">
    <source>
        <dbReference type="EMBL" id="QJA78319.1"/>
    </source>
</evidence>
<organism evidence="1">
    <name type="scientific">viral metagenome</name>
    <dbReference type="NCBI Taxonomy" id="1070528"/>
    <lineage>
        <taxon>unclassified sequences</taxon>
        <taxon>metagenomes</taxon>
        <taxon>organismal metagenomes</taxon>
    </lineage>
</organism>
<reference evidence="1" key="1">
    <citation type="submission" date="2020-03" db="EMBL/GenBank/DDBJ databases">
        <title>The deep terrestrial virosphere.</title>
        <authorList>
            <person name="Holmfeldt K."/>
            <person name="Nilsson E."/>
            <person name="Simone D."/>
            <person name="Lopez-Fernandez M."/>
            <person name="Wu X."/>
            <person name="de Brujin I."/>
            <person name="Lundin D."/>
            <person name="Andersson A."/>
            <person name="Bertilsson S."/>
            <person name="Dopson M."/>
        </authorList>
    </citation>
    <scope>NUCLEOTIDE SEQUENCE</scope>
    <source>
        <strain evidence="1">MM415A01084</strain>
    </source>
</reference>